<feature type="non-terminal residue" evidence="2">
    <location>
        <position position="347"/>
    </location>
</feature>
<gene>
    <name evidence="2" type="ORF">ACZ87_03090</name>
</gene>
<accession>A0A328TL37</accession>
<proteinExistence type="predicted"/>
<evidence type="ECO:0000313" key="3">
    <source>
        <dbReference type="Proteomes" id="UP000244334"/>
    </source>
</evidence>
<protein>
    <submittedName>
        <fullName evidence="2">Relaxase/mobilization nuclease domain family protein</fullName>
    </submittedName>
</protein>
<keyword evidence="3" id="KW-1185">Reference proteome</keyword>
<sequence>MIPKIIPRPKKGTGFSSLVSYIAQKSPVQWDKPIEQATASEGFEALTGYLKRHEESISPAYLDEFDHTRVDINGISILHNCLSVETAAREMEATANVNVACKDSVFHYVLSWQENETPSDAQVFDSVRFTLQSMGLQEHQFVAAIHRDTDNLHVHVAVNRVHPITFRANHLSYSIDTLHKASRLLEIKHGFNHDNGLYTVNENGYVLRQKDHHRNGLSSQAEHKVCLMENKSGRPSLYHYLLKMHHENRTVADELKSEMQFKTSSWRDVHALFARAGFSVSQSPHAGGLLITHGAGDDQVSVCWRKIFPEYRFSYDALIARIGSFQPGNVEPYSVPEIGMGYSDSLS</sequence>
<dbReference type="EMBL" id="LJAM02000457">
    <property type="protein sequence ID" value="RAP70113.1"/>
    <property type="molecule type" value="Genomic_DNA"/>
</dbReference>
<dbReference type="AlphaFoldDB" id="A0A328TL37"/>
<name>A0A328TL37_9GAMM</name>
<comment type="caution">
    <text evidence="2">The sequence shown here is derived from an EMBL/GenBank/DDBJ whole genome shotgun (WGS) entry which is preliminary data.</text>
</comment>
<evidence type="ECO:0000259" key="1">
    <source>
        <dbReference type="Pfam" id="PF03432"/>
    </source>
</evidence>
<dbReference type="Proteomes" id="UP000244334">
    <property type="component" value="Unassembled WGS sequence"/>
</dbReference>
<feature type="domain" description="MobA/VirD2-like nuclease" evidence="1">
    <location>
        <begin position="80"/>
        <end position="190"/>
    </location>
</feature>
<organism evidence="2 3">
    <name type="scientific">Candidatus Erwinia dacicola</name>
    <dbReference type="NCBI Taxonomy" id="252393"/>
    <lineage>
        <taxon>Bacteria</taxon>
        <taxon>Pseudomonadati</taxon>
        <taxon>Pseudomonadota</taxon>
        <taxon>Gammaproteobacteria</taxon>
        <taxon>Enterobacterales</taxon>
        <taxon>Erwiniaceae</taxon>
        <taxon>Erwinia</taxon>
    </lineage>
</organism>
<reference evidence="2" key="1">
    <citation type="submission" date="2018-04" db="EMBL/GenBank/DDBJ databases">
        <title>Genomes of the Obligate Erwinia dacicola and Facultative Enterobacter sp. OLF Endosymbionts of the Olive Fruit fly, Bactrocera oleae.</title>
        <authorList>
            <person name="Estes A.M."/>
            <person name="Hearn D.J."/>
            <person name="Agarwal S."/>
            <person name="Pierson E.A."/>
            <person name="Dunning-Hotopp J.C."/>
        </authorList>
    </citation>
    <scope>NUCLEOTIDE SEQUENCE [LARGE SCALE GENOMIC DNA]</scope>
    <source>
        <strain evidence="2">Oroville</strain>
    </source>
</reference>
<dbReference type="InterPro" id="IPR005094">
    <property type="entry name" value="Endonuclease_MobA/VirD2"/>
</dbReference>
<evidence type="ECO:0000313" key="2">
    <source>
        <dbReference type="EMBL" id="RAP70113.1"/>
    </source>
</evidence>
<dbReference type="RefSeq" id="WP_162475553.1">
    <property type="nucleotide sequence ID" value="NZ_LJAM02000457.1"/>
</dbReference>
<dbReference type="Pfam" id="PF03432">
    <property type="entry name" value="Relaxase"/>
    <property type="match status" value="1"/>
</dbReference>